<keyword evidence="2" id="KW-1185">Reference proteome</keyword>
<dbReference type="EMBL" id="MU393537">
    <property type="protein sequence ID" value="KAI4861983.1"/>
    <property type="molecule type" value="Genomic_DNA"/>
</dbReference>
<dbReference type="Proteomes" id="UP001497700">
    <property type="component" value="Unassembled WGS sequence"/>
</dbReference>
<comment type="caution">
    <text evidence="1">The sequence shown here is derived from an EMBL/GenBank/DDBJ whole genome shotgun (WGS) entry which is preliminary data.</text>
</comment>
<protein>
    <submittedName>
        <fullName evidence="1">Heterokaryon incompatibility protein-domain-containing protein</fullName>
    </submittedName>
</protein>
<name>A0ACB9YRK4_9PEZI</name>
<accession>A0ACB9YRK4</accession>
<evidence type="ECO:0000313" key="1">
    <source>
        <dbReference type="EMBL" id="KAI4861983.1"/>
    </source>
</evidence>
<proteinExistence type="predicted"/>
<gene>
    <name evidence="1" type="ORF">F4820DRAFT_464153</name>
</gene>
<reference evidence="1 2" key="1">
    <citation type="journal article" date="2022" name="New Phytol.">
        <title>Ecological generalism drives hyperdiversity of secondary metabolite gene clusters in xylarialean endophytes.</title>
        <authorList>
            <person name="Franco M.E.E."/>
            <person name="Wisecaver J.H."/>
            <person name="Arnold A.E."/>
            <person name="Ju Y.M."/>
            <person name="Slot J.C."/>
            <person name="Ahrendt S."/>
            <person name="Moore L.P."/>
            <person name="Eastman K.E."/>
            <person name="Scott K."/>
            <person name="Konkel Z."/>
            <person name="Mondo S.J."/>
            <person name="Kuo A."/>
            <person name="Hayes R.D."/>
            <person name="Haridas S."/>
            <person name="Andreopoulos B."/>
            <person name="Riley R."/>
            <person name="LaButti K."/>
            <person name="Pangilinan J."/>
            <person name="Lipzen A."/>
            <person name="Amirebrahimi M."/>
            <person name="Yan J."/>
            <person name="Adam C."/>
            <person name="Keymanesh K."/>
            <person name="Ng V."/>
            <person name="Louie K."/>
            <person name="Northen T."/>
            <person name="Drula E."/>
            <person name="Henrissat B."/>
            <person name="Hsieh H.M."/>
            <person name="Youens-Clark K."/>
            <person name="Lutzoni F."/>
            <person name="Miadlikowska J."/>
            <person name="Eastwood D.C."/>
            <person name="Hamelin R.C."/>
            <person name="Grigoriev I.V."/>
            <person name="U'Ren J.M."/>
        </authorList>
    </citation>
    <scope>NUCLEOTIDE SEQUENCE [LARGE SCALE GENOMIC DNA]</scope>
    <source>
        <strain evidence="1 2">CBS 119005</strain>
    </source>
</reference>
<evidence type="ECO:0000313" key="2">
    <source>
        <dbReference type="Proteomes" id="UP001497700"/>
    </source>
</evidence>
<organism evidence="1 2">
    <name type="scientific">Hypoxylon rubiginosum</name>
    <dbReference type="NCBI Taxonomy" id="110542"/>
    <lineage>
        <taxon>Eukaryota</taxon>
        <taxon>Fungi</taxon>
        <taxon>Dikarya</taxon>
        <taxon>Ascomycota</taxon>
        <taxon>Pezizomycotina</taxon>
        <taxon>Sordariomycetes</taxon>
        <taxon>Xylariomycetidae</taxon>
        <taxon>Xylariales</taxon>
        <taxon>Hypoxylaceae</taxon>
        <taxon>Hypoxylon</taxon>
    </lineage>
</organism>
<sequence>MYSFGYETYTYPRSLTLRRIRLIKLLPPARSVWPPFRFIPRVQLVEYDLDPLEDPIPPFEALSYTWNTRYGEKPSWPIIVETAGGAQELLIYKNLFLALQSLWNSQLTTLPIFADQICINQHNIPERNFHVALMGELYSRCSRVIVWLGPATTRSDELFEFAKTIGSEATVLALLTIPPQERLRLMDAIVNRTCSEDDELFNVVERFEPKFPIAGYADVLNRGWFGRLWIIQEASLAPEGILLCGDKSFTFDDFRALYFFHSVSCRVWSSKRSKAISATELRLRDSIFQLEQPFVRIFGERMAIHRINQRRSLYELVKKYNVNEDDTKMGATEPEDRIFGLLGLAELDGTAPRTDIGNPKGVYTEFATEIIRRDPDILCFARGAKRLNELPSWVPDWSMSQINIPYGYTTLTSEPIYKAGGSLSDNHPRVDTNGLLKIPGVMVGKVLEFGEYEIKLEDEPLTINNYDFSSLTGFFGEIDAFLEKSSTISGAYNQYTRDEDARLEASLNLTDGGLTARQFPNSNSEYPPLKGLRDELRRFSDRIVRDQETTATYTSFSRTFNKHRPLPGPWVRAFPALSAFQLIFSAFDVTFAVTRFWLYLKMQPIRRRLAGVPAVAPDATDPNGIVDMELHRNTKMFEYKANLFRHHGRKLYLTDGGLVGLGPTDIATGDVVVIIPGGSVPHIVRPSNSSAAQGPDVDHGNAGWADQDKLALDCTYIGEAYCHGAMDGELMAPGVQECILRIS</sequence>